<dbReference type="EMBL" id="WVTA01000013">
    <property type="protein sequence ID" value="KAK3202779.1"/>
    <property type="molecule type" value="Genomic_DNA"/>
</dbReference>
<evidence type="ECO:0000256" key="1">
    <source>
        <dbReference type="ARBA" id="ARBA00004141"/>
    </source>
</evidence>
<dbReference type="NCBIfam" id="NF041278">
    <property type="entry name" value="CmcJ_NvfI_EfuI"/>
    <property type="match status" value="1"/>
</dbReference>
<feature type="transmembrane region" description="Helical" evidence="7">
    <location>
        <begin position="108"/>
        <end position="134"/>
    </location>
</feature>
<dbReference type="Proteomes" id="UP001280581">
    <property type="component" value="Unassembled WGS sequence"/>
</dbReference>
<evidence type="ECO:0000256" key="6">
    <source>
        <dbReference type="SAM" id="MobiDB-lite"/>
    </source>
</evidence>
<reference evidence="8 9" key="1">
    <citation type="submission" date="2021-02" db="EMBL/GenBank/DDBJ databases">
        <title>Genome assembly of Pseudopithomyces chartarum.</title>
        <authorList>
            <person name="Jauregui R."/>
            <person name="Singh J."/>
            <person name="Voisey C."/>
        </authorList>
    </citation>
    <scope>NUCLEOTIDE SEQUENCE [LARGE SCALE GENOMIC DNA]</scope>
    <source>
        <strain evidence="8 9">AGR01</strain>
    </source>
</reference>
<keyword evidence="4 7" id="KW-0472">Membrane</keyword>
<feature type="compositionally biased region" description="Polar residues" evidence="6">
    <location>
        <begin position="16"/>
        <end position="39"/>
    </location>
</feature>
<comment type="similarity">
    <text evidence="5">Belongs to the asaB hydroxylase/desaturase family.</text>
</comment>
<organism evidence="8 9">
    <name type="scientific">Pseudopithomyces chartarum</name>
    <dbReference type="NCBI Taxonomy" id="1892770"/>
    <lineage>
        <taxon>Eukaryota</taxon>
        <taxon>Fungi</taxon>
        <taxon>Dikarya</taxon>
        <taxon>Ascomycota</taxon>
        <taxon>Pezizomycotina</taxon>
        <taxon>Dothideomycetes</taxon>
        <taxon>Pleosporomycetidae</taxon>
        <taxon>Pleosporales</taxon>
        <taxon>Massarineae</taxon>
        <taxon>Didymosphaeriaceae</taxon>
        <taxon>Pseudopithomyces</taxon>
    </lineage>
</organism>
<feature type="transmembrane region" description="Helical" evidence="7">
    <location>
        <begin position="424"/>
        <end position="444"/>
    </location>
</feature>
<evidence type="ECO:0000256" key="4">
    <source>
        <dbReference type="ARBA" id="ARBA00023136"/>
    </source>
</evidence>
<dbReference type="PANTHER" id="PTHR11785">
    <property type="entry name" value="AMINO ACID TRANSPORTER"/>
    <property type="match status" value="1"/>
</dbReference>
<feature type="transmembrane region" description="Helical" evidence="7">
    <location>
        <begin position="146"/>
        <end position="166"/>
    </location>
</feature>
<accession>A0AAN6LQU1</accession>
<evidence type="ECO:0008006" key="10">
    <source>
        <dbReference type="Google" id="ProtNLM"/>
    </source>
</evidence>
<evidence type="ECO:0000256" key="3">
    <source>
        <dbReference type="ARBA" id="ARBA00022989"/>
    </source>
</evidence>
<dbReference type="InterPro" id="IPR050598">
    <property type="entry name" value="AminoAcid_Transporter"/>
</dbReference>
<keyword evidence="9" id="KW-1185">Reference proteome</keyword>
<feature type="region of interest" description="Disordered" evidence="6">
    <location>
        <begin position="1"/>
        <end position="39"/>
    </location>
</feature>
<proteinExistence type="inferred from homology"/>
<evidence type="ECO:0000313" key="9">
    <source>
        <dbReference type="Proteomes" id="UP001280581"/>
    </source>
</evidence>
<dbReference type="PANTHER" id="PTHR11785:SF532">
    <property type="entry name" value="TRANSPORTER, PUTATIVE (EUROFUNG)-RELATED"/>
    <property type="match status" value="1"/>
</dbReference>
<dbReference type="GO" id="GO:0015179">
    <property type="term" value="F:L-amino acid transmembrane transporter activity"/>
    <property type="evidence" value="ECO:0007669"/>
    <property type="project" value="TreeGrafter"/>
</dbReference>
<dbReference type="GO" id="GO:0016491">
    <property type="term" value="F:oxidoreductase activity"/>
    <property type="evidence" value="ECO:0007669"/>
    <property type="project" value="InterPro"/>
</dbReference>
<evidence type="ECO:0000313" key="8">
    <source>
        <dbReference type="EMBL" id="KAK3202779.1"/>
    </source>
</evidence>
<comment type="caution">
    <text evidence="8">The sequence shown here is derived from an EMBL/GenBank/DDBJ whole genome shotgun (WGS) entry which is preliminary data.</text>
</comment>
<feature type="transmembrane region" description="Helical" evidence="7">
    <location>
        <begin position="393"/>
        <end position="412"/>
    </location>
</feature>
<evidence type="ECO:0000256" key="2">
    <source>
        <dbReference type="ARBA" id="ARBA00022692"/>
    </source>
</evidence>
<gene>
    <name evidence="8" type="ORF">GRF29_154g773091</name>
</gene>
<feature type="transmembrane region" description="Helical" evidence="7">
    <location>
        <begin position="358"/>
        <end position="378"/>
    </location>
</feature>
<feature type="transmembrane region" description="Helical" evidence="7">
    <location>
        <begin position="456"/>
        <end position="476"/>
    </location>
</feature>
<evidence type="ECO:0000256" key="5">
    <source>
        <dbReference type="ARBA" id="ARBA00023604"/>
    </source>
</evidence>
<evidence type="ECO:0000256" key="7">
    <source>
        <dbReference type="SAM" id="Phobius"/>
    </source>
</evidence>
<comment type="subcellular location">
    <subcellularLocation>
        <location evidence="1">Membrane</location>
        <topology evidence="1">Multi-pass membrane protein</topology>
    </subcellularLocation>
</comment>
<dbReference type="InterPro" id="IPR002293">
    <property type="entry name" value="AA/rel_permease1"/>
</dbReference>
<dbReference type="GO" id="GO:0016020">
    <property type="term" value="C:membrane"/>
    <property type="evidence" value="ECO:0007669"/>
    <property type="project" value="UniProtKB-SubCell"/>
</dbReference>
<dbReference type="Pfam" id="PF13520">
    <property type="entry name" value="AA_permease_2"/>
    <property type="match status" value="1"/>
</dbReference>
<sequence length="749" mass="83201">MVIHSGEDSPLLAPASSPTESSKTLQNSDESSYGTLDQGATRTVEDHVLPETSTLGRTIGWPSAYIIVISRVIGSGIFATPGVIVKSVGSTDGSLVVYLEFTYRKPRFLASTLVAVQAVLLGFTASNCIIFAQYSLFAFDIEATDFRRKTLAVGLLTAITIVHGCFRRTGIWLQNLLGWIKVGLVIFMVFAGLFVVFTQTHKADGTKSHFPAADQLWADTNWDWGLIATSLFKVFYSYAGLSNINNVLNEVKNPTRTLKSVSITSLVTACILYLLVNIAYFTVVPLEEIRQSKELIAALFFEKSFGPSWGKTALPLAVALSGAGNVMVVTFALARLNQEIARQGFLPFSKILASSKPFDAPMGGLIVHYIPSLLVIALPPSNEVYSFILEVEGYPGTIFALALSVGLLWLRYKRPDLKRPFKAWTIAPVLRIILSLALLAAPFFPPKEKPTGGIWYASYAVVGVSIIIFGIVYWYIWTVLLPKWRGYRLEEETSVLSSILVCYQVQHDMATAAVQTPQAASSFSPQVVRDVTSHSTVRPRDVETVLHYYKPNADGSPPHPTYVDRPETYHREPESHSVTVRDARGKEDEFTLDGNGFQFYKHVSQEKAFVDDEQIKSQYYPEVEQLLKDATGASRIFIFDHTIRRQPPGQDKIDAAQRLRGPVQRVHIDQSYAAAKSRVPHHIPEDADELLKHRVQIINVWRPIKTVQRDPLAVAEANSVSDDSLVVTKLIYPNREGETYAVKHDPGHR</sequence>
<protein>
    <recommendedName>
        <fullName evidence="10">Methionine permease</fullName>
    </recommendedName>
</protein>
<dbReference type="InterPro" id="IPR044053">
    <property type="entry name" value="AsaB-like"/>
</dbReference>
<keyword evidence="3 7" id="KW-1133">Transmembrane helix</keyword>
<feature type="transmembrane region" description="Helical" evidence="7">
    <location>
        <begin position="224"/>
        <end position="241"/>
    </location>
</feature>
<feature type="transmembrane region" description="Helical" evidence="7">
    <location>
        <begin position="178"/>
        <end position="197"/>
    </location>
</feature>
<keyword evidence="2 7" id="KW-0812">Transmembrane</keyword>
<feature type="transmembrane region" description="Helical" evidence="7">
    <location>
        <begin position="261"/>
        <end position="283"/>
    </location>
</feature>
<name>A0AAN6LQU1_9PLEO</name>
<dbReference type="AlphaFoldDB" id="A0AAN6LQU1"/>
<feature type="transmembrane region" description="Helical" evidence="7">
    <location>
        <begin position="313"/>
        <end position="337"/>
    </location>
</feature>
<dbReference type="Gene3D" id="1.20.1740.10">
    <property type="entry name" value="Amino acid/polyamine transporter I"/>
    <property type="match status" value="1"/>
</dbReference>